<dbReference type="SUPFAM" id="SSF52096">
    <property type="entry name" value="ClpP/crotonase"/>
    <property type="match status" value="1"/>
</dbReference>
<accession>A0A562K7Q6</accession>
<name>A0A562K7Q6_SPHWJ</name>
<dbReference type="EMBL" id="VLKK01000016">
    <property type="protein sequence ID" value="TWH91447.1"/>
    <property type="molecule type" value="Genomic_DNA"/>
</dbReference>
<evidence type="ECO:0000313" key="2">
    <source>
        <dbReference type="EMBL" id="TWH91447.1"/>
    </source>
</evidence>
<dbReference type="PANTHER" id="PTHR43459:SF1">
    <property type="entry name" value="EG:BACN32G11.4 PROTEIN"/>
    <property type="match status" value="1"/>
</dbReference>
<dbReference type="PANTHER" id="PTHR43459">
    <property type="entry name" value="ENOYL-COA HYDRATASE"/>
    <property type="match status" value="1"/>
</dbReference>
<dbReference type="InterPro" id="IPR029045">
    <property type="entry name" value="ClpP/crotonase-like_dom_sf"/>
</dbReference>
<evidence type="ECO:0000256" key="1">
    <source>
        <dbReference type="ARBA" id="ARBA00005254"/>
    </source>
</evidence>
<dbReference type="GO" id="GO:0016853">
    <property type="term" value="F:isomerase activity"/>
    <property type="evidence" value="ECO:0007669"/>
    <property type="project" value="UniProtKB-KW"/>
</dbReference>
<dbReference type="Gene3D" id="3.90.226.10">
    <property type="entry name" value="2-enoyl-CoA Hydratase, Chain A, domain 1"/>
    <property type="match status" value="1"/>
</dbReference>
<sequence length="261" mass="27794">MVTQVRTSVEDRIGTVLLDGPDRMNAISVETTDQLLLTLEELGNSPDVGVIVITGSGRAFSAGGDVKVMHDMTSMTYENYLHIMQPTQRLPGLIRSLPRVVIAQLNGVAAGAGLAIAAACDMRIAGTSARFTTAFGKVGFSGDCGISWTLTRLVGTAKAREMMLLGEMLGAEEALKLGLINKLVADDALEADTRAIAARIANGPVVAYQYMKANLLAAETEPLQAVVNLEAMHQTRAFMTDDHREAIAAFAEKRAPCFAGR</sequence>
<comment type="similarity">
    <text evidence="1">Belongs to the enoyl-CoA hydratase/isomerase family.</text>
</comment>
<reference evidence="2 3" key="1">
    <citation type="journal article" date="2015" name="Stand. Genomic Sci.">
        <title>Genomic Encyclopedia of Bacterial and Archaeal Type Strains, Phase III: the genomes of soil and plant-associated and newly described type strains.</title>
        <authorList>
            <person name="Whitman W.B."/>
            <person name="Woyke T."/>
            <person name="Klenk H.P."/>
            <person name="Zhou Y."/>
            <person name="Lilburn T.G."/>
            <person name="Beck B.J."/>
            <person name="De Vos P."/>
            <person name="Vandamme P."/>
            <person name="Eisen J.A."/>
            <person name="Garrity G."/>
            <person name="Hugenholtz P."/>
            <person name="Kyrpides N.C."/>
        </authorList>
    </citation>
    <scope>NUCLEOTIDE SEQUENCE [LARGE SCALE GENOMIC DNA]</scope>
    <source>
        <strain evidence="2 3">CGMCC 1.7748</strain>
    </source>
</reference>
<gene>
    <name evidence="2" type="ORF">IQ35_03261</name>
</gene>
<organism evidence="2 3">
    <name type="scientific">Sphingobium wenxiniae (strain DSM 21828 / CGMCC 1.7748 / JZ-1)</name>
    <dbReference type="NCBI Taxonomy" id="595605"/>
    <lineage>
        <taxon>Bacteria</taxon>
        <taxon>Pseudomonadati</taxon>
        <taxon>Pseudomonadota</taxon>
        <taxon>Alphaproteobacteria</taxon>
        <taxon>Sphingomonadales</taxon>
        <taxon>Sphingomonadaceae</taxon>
        <taxon>Sphingobium</taxon>
    </lineage>
</organism>
<protein>
    <submittedName>
        <fullName evidence="2">2-(1,2-epoxy-1,2-dihydrophenyl)acetyl-CoA isomerase</fullName>
    </submittedName>
</protein>
<dbReference type="AlphaFoldDB" id="A0A562K7Q6"/>
<keyword evidence="2" id="KW-0413">Isomerase</keyword>
<comment type="caution">
    <text evidence="2">The sequence shown here is derived from an EMBL/GenBank/DDBJ whole genome shotgun (WGS) entry which is preliminary data.</text>
</comment>
<keyword evidence="3" id="KW-1185">Reference proteome</keyword>
<dbReference type="Proteomes" id="UP000316624">
    <property type="component" value="Unassembled WGS sequence"/>
</dbReference>
<evidence type="ECO:0000313" key="3">
    <source>
        <dbReference type="Proteomes" id="UP000316624"/>
    </source>
</evidence>
<dbReference type="Gene3D" id="1.10.12.10">
    <property type="entry name" value="Lyase 2-enoyl-coa Hydratase, Chain A, domain 2"/>
    <property type="match status" value="1"/>
</dbReference>
<dbReference type="Pfam" id="PF00378">
    <property type="entry name" value="ECH_1"/>
    <property type="match status" value="1"/>
</dbReference>
<dbReference type="InterPro" id="IPR001753">
    <property type="entry name" value="Enoyl-CoA_hydra/iso"/>
</dbReference>
<proteinExistence type="inferred from homology"/>
<dbReference type="CDD" id="cd06558">
    <property type="entry name" value="crotonase-like"/>
    <property type="match status" value="1"/>
</dbReference>
<dbReference type="InterPro" id="IPR014748">
    <property type="entry name" value="Enoyl-CoA_hydra_C"/>
</dbReference>